<feature type="region of interest" description="Disordered" evidence="1">
    <location>
        <begin position="53"/>
        <end position="80"/>
    </location>
</feature>
<reference evidence="2" key="1">
    <citation type="journal article" date="2021" name="Proc. Natl. Acad. Sci. U.S.A.">
        <title>A Catalog of Tens of Thousands of Viruses from Human Metagenomes Reveals Hidden Associations with Chronic Diseases.</title>
        <authorList>
            <person name="Tisza M.J."/>
            <person name="Buck C.B."/>
        </authorList>
    </citation>
    <scope>NUCLEOTIDE SEQUENCE</scope>
    <source>
        <strain evidence="2">Ctet217</strain>
    </source>
</reference>
<protein>
    <submittedName>
        <fullName evidence="2">Type I neck protein</fullName>
    </submittedName>
</protein>
<proteinExistence type="predicted"/>
<evidence type="ECO:0000256" key="1">
    <source>
        <dbReference type="SAM" id="MobiDB-lite"/>
    </source>
</evidence>
<accession>A0A8S5MEH0</accession>
<sequence>MSSSFKFKLNTKGVGEFLKSEPVKNMISERANEIASRAGTGYEADTQIGQKRATGRVKAATAKAKKDNKKNNTLLKAVRG</sequence>
<evidence type="ECO:0000313" key="2">
    <source>
        <dbReference type="EMBL" id="DAD80729.1"/>
    </source>
</evidence>
<name>A0A8S5MEH0_9CAUD</name>
<organism evidence="2">
    <name type="scientific">Siphoviridae sp. ctet217</name>
    <dbReference type="NCBI Taxonomy" id="2826409"/>
    <lineage>
        <taxon>Viruses</taxon>
        <taxon>Duplodnaviria</taxon>
        <taxon>Heunggongvirae</taxon>
        <taxon>Uroviricota</taxon>
        <taxon>Caudoviricetes</taxon>
    </lineage>
</organism>
<dbReference type="EMBL" id="BK014887">
    <property type="protein sequence ID" value="DAD80729.1"/>
    <property type="molecule type" value="Genomic_DNA"/>
</dbReference>
<feature type="compositionally biased region" description="Low complexity" evidence="1">
    <location>
        <begin position="71"/>
        <end position="80"/>
    </location>
</feature>